<protein>
    <submittedName>
        <fullName evidence="1">Uncharacterized protein</fullName>
    </submittedName>
</protein>
<keyword evidence="2" id="KW-1185">Reference proteome</keyword>
<evidence type="ECO:0000313" key="2">
    <source>
        <dbReference type="Proteomes" id="UP000518752"/>
    </source>
</evidence>
<name>A0A8H5H2I7_9AGAR</name>
<dbReference type="OrthoDB" id="2940333at2759"/>
<gene>
    <name evidence="1" type="ORF">D9757_009945</name>
</gene>
<dbReference type="Proteomes" id="UP000518752">
    <property type="component" value="Unassembled WGS sequence"/>
</dbReference>
<proteinExistence type="predicted"/>
<evidence type="ECO:0000313" key="1">
    <source>
        <dbReference type="EMBL" id="KAF5375464.1"/>
    </source>
</evidence>
<sequence length="253" mass="27377">MRLRLDRPLGTTPLFTALGASVVNSWGLGETLMDSATLSESQIVALAECIANGRLHATATLFIQYMRGERRLSLGKTLFILARYSAMIGTVVSMLPQLGPGQSGTDLVEFLGSLVASQCQSIASDHVTIILSSIKIIRWRKTIPEHVRAPFIDMLWRDVLGLANIIVVLQPGIPQIRSAAAQLQAVIHSILSTRLVLRLQDIAAPGCSVIQQESKPTVEFASRSGFTSMTSSGITFSTIGAIEFEEEEQGEIV</sequence>
<dbReference type="EMBL" id="JAACJN010000097">
    <property type="protein sequence ID" value="KAF5375464.1"/>
    <property type="molecule type" value="Genomic_DNA"/>
</dbReference>
<accession>A0A8H5H2I7</accession>
<comment type="caution">
    <text evidence="1">The sequence shown here is derived from an EMBL/GenBank/DDBJ whole genome shotgun (WGS) entry which is preliminary data.</text>
</comment>
<dbReference type="AlphaFoldDB" id="A0A8H5H2I7"/>
<organism evidence="1 2">
    <name type="scientific">Collybiopsis confluens</name>
    <dbReference type="NCBI Taxonomy" id="2823264"/>
    <lineage>
        <taxon>Eukaryota</taxon>
        <taxon>Fungi</taxon>
        <taxon>Dikarya</taxon>
        <taxon>Basidiomycota</taxon>
        <taxon>Agaricomycotina</taxon>
        <taxon>Agaricomycetes</taxon>
        <taxon>Agaricomycetidae</taxon>
        <taxon>Agaricales</taxon>
        <taxon>Marasmiineae</taxon>
        <taxon>Omphalotaceae</taxon>
        <taxon>Collybiopsis</taxon>
    </lineage>
</organism>
<reference evidence="1 2" key="1">
    <citation type="journal article" date="2020" name="ISME J.">
        <title>Uncovering the hidden diversity of litter-decomposition mechanisms in mushroom-forming fungi.</title>
        <authorList>
            <person name="Floudas D."/>
            <person name="Bentzer J."/>
            <person name="Ahren D."/>
            <person name="Johansson T."/>
            <person name="Persson P."/>
            <person name="Tunlid A."/>
        </authorList>
    </citation>
    <scope>NUCLEOTIDE SEQUENCE [LARGE SCALE GENOMIC DNA]</scope>
    <source>
        <strain evidence="1 2">CBS 406.79</strain>
    </source>
</reference>